<evidence type="ECO:0000256" key="1">
    <source>
        <dbReference type="ARBA" id="ARBA00004240"/>
    </source>
</evidence>
<dbReference type="Proteomes" id="UP000479000">
    <property type="component" value="Unassembled WGS sequence"/>
</dbReference>
<dbReference type="OrthoDB" id="5835829at2759"/>
<keyword evidence="8" id="KW-0472">Membrane</keyword>
<dbReference type="InterPro" id="IPR050271">
    <property type="entry name" value="UDP-glycosyltransferase"/>
</dbReference>
<dbReference type="PANTHER" id="PTHR48043">
    <property type="entry name" value="EG:EG0003.4 PROTEIN-RELATED"/>
    <property type="match status" value="1"/>
</dbReference>
<dbReference type="InterPro" id="IPR002213">
    <property type="entry name" value="UDP_glucos_trans"/>
</dbReference>
<evidence type="ECO:0000256" key="2">
    <source>
        <dbReference type="ARBA" id="ARBA00009995"/>
    </source>
</evidence>
<evidence type="ECO:0000313" key="12">
    <source>
        <dbReference type="Proteomes" id="UP000479000"/>
    </source>
</evidence>
<evidence type="ECO:0000256" key="4">
    <source>
        <dbReference type="ARBA" id="ARBA00022679"/>
    </source>
</evidence>
<keyword evidence="12" id="KW-1185">Reference proteome</keyword>
<protein>
    <recommendedName>
        <fullName evidence="13">UDP-glucuronosyltransferase</fullName>
    </recommendedName>
</protein>
<evidence type="ECO:0000256" key="3">
    <source>
        <dbReference type="ARBA" id="ARBA00022676"/>
    </source>
</evidence>
<dbReference type="Pfam" id="PF00201">
    <property type="entry name" value="UDPGT"/>
    <property type="match status" value="1"/>
</dbReference>
<evidence type="ECO:0000256" key="6">
    <source>
        <dbReference type="ARBA" id="ARBA00022824"/>
    </source>
</evidence>
<evidence type="ECO:0000313" key="11">
    <source>
        <dbReference type="EMBL" id="CAB0020944.1"/>
    </source>
</evidence>
<gene>
    <name evidence="11" type="ORF">NTEN_LOCUS24469</name>
</gene>
<dbReference type="AlphaFoldDB" id="A0A6H5HS67"/>
<evidence type="ECO:0000256" key="8">
    <source>
        <dbReference type="ARBA" id="ARBA00023136"/>
    </source>
</evidence>
<keyword evidence="9" id="KW-0325">Glycoprotein</keyword>
<dbReference type="CDD" id="cd03784">
    <property type="entry name" value="GT1_Gtf-like"/>
    <property type="match status" value="1"/>
</dbReference>
<evidence type="ECO:0000256" key="10">
    <source>
        <dbReference type="ARBA" id="ARBA00046288"/>
    </source>
</evidence>
<dbReference type="GO" id="GO:0005783">
    <property type="term" value="C:endoplasmic reticulum"/>
    <property type="evidence" value="ECO:0007669"/>
    <property type="project" value="UniProtKB-SubCell"/>
</dbReference>
<keyword evidence="6" id="KW-0256">Endoplasmic reticulum</keyword>
<dbReference type="EMBL" id="CADCXU010036100">
    <property type="protein sequence ID" value="CAB0020944.1"/>
    <property type="molecule type" value="Genomic_DNA"/>
</dbReference>
<evidence type="ECO:0000256" key="9">
    <source>
        <dbReference type="ARBA" id="ARBA00023180"/>
    </source>
</evidence>
<keyword evidence="5" id="KW-0812">Transmembrane</keyword>
<accession>A0A6H5HS67</accession>
<evidence type="ECO:0000256" key="7">
    <source>
        <dbReference type="ARBA" id="ARBA00022989"/>
    </source>
</evidence>
<evidence type="ECO:0008006" key="13">
    <source>
        <dbReference type="Google" id="ProtNLM"/>
    </source>
</evidence>
<dbReference type="Gene3D" id="3.40.50.2000">
    <property type="entry name" value="Glycogen Phosphorylase B"/>
    <property type="match status" value="1"/>
</dbReference>
<dbReference type="GO" id="GO:0008194">
    <property type="term" value="F:UDP-glycosyltransferase activity"/>
    <property type="evidence" value="ECO:0007669"/>
    <property type="project" value="InterPro"/>
</dbReference>
<comment type="subcellular location">
    <subcellularLocation>
        <location evidence="10">Endomembrane system</location>
        <topology evidence="10">Single-pass type I membrane protein</topology>
    </subcellularLocation>
    <subcellularLocation>
        <location evidence="1">Endoplasmic reticulum</location>
    </subcellularLocation>
</comment>
<comment type="similarity">
    <text evidence="2">Belongs to the UDP-glycosyltransferase family.</text>
</comment>
<evidence type="ECO:0000256" key="5">
    <source>
        <dbReference type="ARBA" id="ARBA00022692"/>
    </source>
</evidence>
<reference evidence="11 12" key="1">
    <citation type="submission" date="2020-02" db="EMBL/GenBank/DDBJ databases">
        <authorList>
            <person name="Ferguson B K."/>
        </authorList>
    </citation>
    <scope>NUCLEOTIDE SEQUENCE [LARGE SCALE GENOMIC DNA]</scope>
</reference>
<proteinExistence type="inferred from homology"/>
<dbReference type="FunFam" id="3.40.50.2000:FF:000050">
    <property type="entry name" value="UDP-glucuronosyltransferase"/>
    <property type="match status" value="1"/>
</dbReference>
<dbReference type="PANTHER" id="PTHR48043:SF145">
    <property type="entry name" value="FI06409P-RELATED"/>
    <property type="match status" value="1"/>
</dbReference>
<keyword evidence="7" id="KW-1133">Transmembrane helix</keyword>
<keyword evidence="3" id="KW-0328">Glycosyltransferase</keyword>
<sequence length="210" mass="23698">MQCLPYFCLQDLQAFMDDAPNGVILFSLGSVIDPKTILANGQFEIFLNVFRRLKQKIMWKVAAGMPEVKDPNIKLQTWFPQQEILNHNRTVLFITHGGLQSTVEAIANGVPCLGVPFFFDQKKDVSFLETVGMGRLLDFNNLTEKSLEWSIHEMLNNPESYAKLQTLTRTAKAEYQPDGGAAKGTHSLDRPTRVIKIEFTAVPRGRRIVS</sequence>
<organism evidence="11 12">
    <name type="scientific">Nesidiocoris tenuis</name>
    <dbReference type="NCBI Taxonomy" id="355587"/>
    <lineage>
        <taxon>Eukaryota</taxon>
        <taxon>Metazoa</taxon>
        <taxon>Ecdysozoa</taxon>
        <taxon>Arthropoda</taxon>
        <taxon>Hexapoda</taxon>
        <taxon>Insecta</taxon>
        <taxon>Pterygota</taxon>
        <taxon>Neoptera</taxon>
        <taxon>Paraneoptera</taxon>
        <taxon>Hemiptera</taxon>
        <taxon>Heteroptera</taxon>
        <taxon>Panheteroptera</taxon>
        <taxon>Cimicomorpha</taxon>
        <taxon>Miridae</taxon>
        <taxon>Dicyphina</taxon>
        <taxon>Nesidiocoris</taxon>
    </lineage>
</organism>
<dbReference type="SUPFAM" id="SSF53756">
    <property type="entry name" value="UDP-Glycosyltransferase/glycogen phosphorylase"/>
    <property type="match status" value="1"/>
</dbReference>
<name>A0A6H5HS67_9HEMI</name>
<keyword evidence="4" id="KW-0808">Transferase</keyword>